<evidence type="ECO:0000313" key="1">
    <source>
        <dbReference type="EMBL" id="JAD68387.1"/>
    </source>
</evidence>
<proteinExistence type="predicted"/>
<reference evidence="1" key="2">
    <citation type="journal article" date="2015" name="Data Brief">
        <title>Shoot transcriptome of the giant reed, Arundo donax.</title>
        <authorList>
            <person name="Barrero R.A."/>
            <person name="Guerrero F.D."/>
            <person name="Moolhuijzen P."/>
            <person name="Goolsby J.A."/>
            <person name="Tidwell J."/>
            <person name="Bellgard S.E."/>
            <person name="Bellgard M.I."/>
        </authorList>
    </citation>
    <scope>NUCLEOTIDE SEQUENCE</scope>
    <source>
        <tissue evidence="1">Shoot tissue taken approximately 20 cm above the soil surface</tissue>
    </source>
</reference>
<protein>
    <submittedName>
        <fullName evidence="1">Uncharacterized protein</fullName>
    </submittedName>
</protein>
<accession>A0A0A9CA42</accession>
<dbReference type="AlphaFoldDB" id="A0A0A9CA42"/>
<name>A0A0A9CA42_ARUDO</name>
<sequence length="34" mass="4118">MNCTKLHFYSHFMLQNYTFIVISYRKTTLSTTKV</sequence>
<dbReference type="EMBL" id="GBRH01229508">
    <property type="protein sequence ID" value="JAD68387.1"/>
    <property type="molecule type" value="Transcribed_RNA"/>
</dbReference>
<organism evidence="1">
    <name type="scientific">Arundo donax</name>
    <name type="common">Giant reed</name>
    <name type="synonym">Donax arundinaceus</name>
    <dbReference type="NCBI Taxonomy" id="35708"/>
    <lineage>
        <taxon>Eukaryota</taxon>
        <taxon>Viridiplantae</taxon>
        <taxon>Streptophyta</taxon>
        <taxon>Embryophyta</taxon>
        <taxon>Tracheophyta</taxon>
        <taxon>Spermatophyta</taxon>
        <taxon>Magnoliopsida</taxon>
        <taxon>Liliopsida</taxon>
        <taxon>Poales</taxon>
        <taxon>Poaceae</taxon>
        <taxon>PACMAD clade</taxon>
        <taxon>Arundinoideae</taxon>
        <taxon>Arundineae</taxon>
        <taxon>Arundo</taxon>
    </lineage>
</organism>
<reference evidence="1" key="1">
    <citation type="submission" date="2014-09" db="EMBL/GenBank/DDBJ databases">
        <authorList>
            <person name="Magalhaes I.L.F."/>
            <person name="Oliveira U."/>
            <person name="Santos F.R."/>
            <person name="Vidigal T.H.D.A."/>
            <person name="Brescovit A.D."/>
            <person name="Santos A.J."/>
        </authorList>
    </citation>
    <scope>NUCLEOTIDE SEQUENCE</scope>
    <source>
        <tissue evidence="1">Shoot tissue taken approximately 20 cm above the soil surface</tissue>
    </source>
</reference>